<proteinExistence type="predicted"/>
<accession>A0ABU8E1K3</accession>
<sequence>MLGRSSFTADEVAAARADVAGQLAAFRAVPAGPERDALEPRFASAVLLALDRRFVHRTRGLSGKKGTPLNELELVADGLMGDGQLPASTVIRYDAAAAVLGLAVGAEIAPSADDVEALAAAVLTELDATAG</sequence>
<dbReference type="RefSeq" id="WP_225232616.1">
    <property type="nucleotide sequence ID" value="NZ_JBAPLV010000002.1"/>
</dbReference>
<dbReference type="Proteomes" id="UP001373496">
    <property type="component" value="Unassembled WGS sequence"/>
</dbReference>
<keyword evidence="2" id="KW-1185">Reference proteome</keyword>
<protein>
    <submittedName>
        <fullName evidence="1">Uncharacterized protein</fullName>
    </submittedName>
</protein>
<name>A0ABU8E1K3_9ACTN</name>
<reference evidence="1 2" key="1">
    <citation type="submission" date="2024-03" db="EMBL/GenBank/DDBJ databases">
        <title>Draft genome sequence of Klenkia terrae.</title>
        <authorList>
            <person name="Duangmal K."/>
            <person name="Chantavorakit T."/>
        </authorList>
    </citation>
    <scope>NUCLEOTIDE SEQUENCE [LARGE SCALE GENOMIC DNA]</scope>
    <source>
        <strain evidence="1 2">JCM 17786</strain>
    </source>
</reference>
<gene>
    <name evidence="1" type="ORF">UXQ13_03520</name>
</gene>
<comment type="caution">
    <text evidence="1">The sequence shown here is derived from an EMBL/GenBank/DDBJ whole genome shotgun (WGS) entry which is preliminary data.</text>
</comment>
<dbReference type="EMBL" id="JBAPLV010000002">
    <property type="protein sequence ID" value="MEI4277524.1"/>
    <property type="molecule type" value="Genomic_DNA"/>
</dbReference>
<organism evidence="1 2">
    <name type="scientific">Klenkia terrae</name>
    <dbReference type="NCBI Taxonomy" id="1052259"/>
    <lineage>
        <taxon>Bacteria</taxon>
        <taxon>Bacillati</taxon>
        <taxon>Actinomycetota</taxon>
        <taxon>Actinomycetes</taxon>
        <taxon>Geodermatophilales</taxon>
        <taxon>Geodermatophilaceae</taxon>
        <taxon>Klenkia</taxon>
    </lineage>
</organism>
<evidence type="ECO:0000313" key="1">
    <source>
        <dbReference type="EMBL" id="MEI4277524.1"/>
    </source>
</evidence>
<evidence type="ECO:0000313" key="2">
    <source>
        <dbReference type="Proteomes" id="UP001373496"/>
    </source>
</evidence>